<dbReference type="EMBL" id="MCRI01000015">
    <property type="protein sequence ID" value="ODN66673.1"/>
    <property type="molecule type" value="Genomic_DNA"/>
</dbReference>
<keyword evidence="1" id="KW-0812">Transmembrane</keyword>
<evidence type="ECO:0000313" key="2">
    <source>
        <dbReference type="EMBL" id="ODN66673.1"/>
    </source>
</evidence>
<dbReference type="Proteomes" id="UP000094379">
    <property type="component" value="Unassembled WGS sequence"/>
</dbReference>
<dbReference type="PATRIC" id="fig|291169.3.peg.1633"/>
<keyword evidence="1" id="KW-1133">Transmembrane helix</keyword>
<keyword evidence="3" id="KW-1185">Reference proteome</keyword>
<evidence type="ECO:0008006" key="4">
    <source>
        <dbReference type="Google" id="ProtNLM"/>
    </source>
</evidence>
<gene>
    <name evidence="2" type="ORF">A9E74_01624</name>
</gene>
<proteinExistence type="predicted"/>
<dbReference type="RefSeq" id="WP_084002998.1">
    <property type="nucleotide sequence ID" value="NZ_MCRI01000015.1"/>
</dbReference>
<dbReference type="AlphaFoldDB" id="A0A1E3GRK4"/>
<protein>
    <recommendedName>
        <fullName evidence="4">PepSY-associated TM helix</fullName>
    </recommendedName>
</protein>
<evidence type="ECO:0000256" key="1">
    <source>
        <dbReference type="SAM" id="Phobius"/>
    </source>
</evidence>
<name>A0A1E3GRK4_9GAMM</name>
<organism evidence="2 3">
    <name type="scientific">Methylophaga muralis</name>
    <dbReference type="NCBI Taxonomy" id="291169"/>
    <lineage>
        <taxon>Bacteria</taxon>
        <taxon>Pseudomonadati</taxon>
        <taxon>Pseudomonadota</taxon>
        <taxon>Gammaproteobacteria</taxon>
        <taxon>Thiotrichales</taxon>
        <taxon>Piscirickettsiaceae</taxon>
        <taxon>Methylophaga</taxon>
    </lineage>
</organism>
<keyword evidence="1" id="KW-0472">Membrane</keyword>
<accession>A0A1E3GRK4</accession>
<reference evidence="2 3" key="1">
    <citation type="submission" date="2016-07" db="EMBL/GenBank/DDBJ databases">
        <title>Draft Genome Sequence of Methylophaga muralis Bur 1.</title>
        <authorList>
            <person name="Vasilenko O.V."/>
            <person name="Doronina N.V."/>
            <person name="Shmareva M.N."/>
            <person name="Tarlachkov S.V."/>
            <person name="Mustakhimov I."/>
            <person name="Trotsenko Y.A."/>
        </authorList>
    </citation>
    <scope>NUCLEOTIDE SEQUENCE [LARGE SCALE GENOMIC DNA]</scope>
    <source>
        <strain evidence="2 3">Bur 1</strain>
    </source>
</reference>
<feature type="transmembrane region" description="Helical" evidence="1">
    <location>
        <begin position="6"/>
        <end position="27"/>
    </location>
</feature>
<feature type="transmembrane region" description="Helical" evidence="1">
    <location>
        <begin position="211"/>
        <end position="232"/>
    </location>
</feature>
<dbReference type="STRING" id="291169.A9E74_01624"/>
<comment type="caution">
    <text evidence="2">The sequence shown here is derived from an EMBL/GenBank/DDBJ whole genome shotgun (WGS) entry which is preliminary data.</text>
</comment>
<evidence type="ECO:0000313" key="3">
    <source>
        <dbReference type="Proteomes" id="UP000094379"/>
    </source>
</evidence>
<sequence length="235" mass="26475">MVKGIKVAIQLLILLLILIWLVCGLLLNHARDLKLEQHTLAHPWLLEHYKVTDVPVEHGWLLADQLFIEIDSELYVNAERKLRLNRPLLGGILLDDIIVLATDDNLILFDSTGQYISVLGAAELIPAEIQNIGLHHGLPVLQTRTGMWQGNSILDDWQLISLDGVSWSESVPVPESTMNQLRQQFETYGVKLTALLSDLHNGRFFGEQGRWLIDALLLLILVLALRGMFGMLDKP</sequence>